<dbReference type="GO" id="GO:0002949">
    <property type="term" value="P:tRNA threonylcarbamoyladenosine modification"/>
    <property type="evidence" value="ECO:0007669"/>
    <property type="project" value="InterPro"/>
</dbReference>
<dbReference type="GO" id="GO:0005737">
    <property type="term" value="C:cytoplasm"/>
    <property type="evidence" value="ECO:0007669"/>
    <property type="project" value="UniProtKB-SubCell"/>
</dbReference>
<dbReference type="GO" id="GO:0005524">
    <property type="term" value="F:ATP binding"/>
    <property type="evidence" value="ECO:0007669"/>
    <property type="project" value="UniProtKB-KW"/>
</dbReference>
<dbReference type="InterPro" id="IPR003442">
    <property type="entry name" value="T6A_TsaE"/>
</dbReference>
<evidence type="ECO:0000256" key="8">
    <source>
        <dbReference type="ARBA" id="ARBA00022840"/>
    </source>
</evidence>
<keyword evidence="6" id="KW-0479">Metal-binding</keyword>
<evidence type="ECO:0000256" key="7">
    <source>
        <dbReference type="ARBA" id="ARBA00022741"/>
    </source>
</evidence>
<comment type="similarity">
    <text evidence="2">Belongs to the TsaE family.</text>
</comment>
<evidence type="ECO:0000256" key="4">
    <source>
        <dbReference type="ARBA" id="ARBA00022490"/>
    </source>
</evidence>
<comment type="subcellular location">
    <subcellularLocation>
        <location evidence="1">Cytoplasm</location>
    </subcellularLocation>
</comment>
<dbReference type="PANTHER" id="PTHR33540">
    <property type="entry name" value="TRNA THREONYLCARBAMOYLADENOSINE BIOSYNTHESIS PROTEIN TSAE"/>
    <property type="match status" value="1"/>
</dbReference>
<dbReference type="OrthoDB" id="9800307at2"/>
<dbReference type="GeneID" id="57266569"/>
<keyword evidence="8" id="KW-0067">ATP-binding</keyword>
<protein>
    <recommendedName>
        <fullName evidence="3">tRNA threonylcarbamoyladenosine biosynthesis protein TsaE</fullName>
    </recommendedName>
    <alternativeName>
        <fullName evidence="10">t(6)A37 threonylcarbamoyladenosine biosynthesis protein TsaE</fullName>
    </alternativeName>
</protein>
<evidence type="ECO:0000256" key="1">
    <source>
        <dbReference type="ARBA" id="ARBA00004496"/>
    </source>
</evidence>
<dbReference type="GO" id="GO:0046872">
    <property type="term" value="F:metal ion binding"/>
    <property type="evidence" value="ECO:0007669"/>
    <property type="project" value="UniProtKB-KW"/>
</dbReference>
<dbReference type="Pfam" id="PF02367">
    <property type="entry name" value="TsaE"/>
    <property type="match status" value="1"/>
</dbReference>
<organism evidence="11 12">
    <name type="scientific">Pantoea ananatis (strain AJ13355)</name>
    <dbReference type="NCBI Taxonomy" id="932677"/>
    <lineage>
        <taxon>Bacteria</taxon>
        <taxon>Pseudomonadati</taxon>
        <taxon>Pseudomonadota</taxon>
        <taxon>Gammaproteobacteria</taxon>
        <taxon>Enterobacterales</taxon>
        <taxon>Erwiniaceae</taxon>
        <taxon>Pantoea</taxon>
    </lineage>
</organism>
<dbReference type="PATRIC" id="fig|932677.3.peg.3236"/>
<name>A0A0H3L4L8_PANAA</name>
<reference evidence="12" key="1">
    <citation type="journal article" date="2012" name="Appl. Microbiol. Biotechnol.">
        <title>The complete genome sequence of Pantoea ananatis AJ13355, an organism with great biotechnological potential.</title>
        <authorList>
            <person name="Hara Y."/>
            <person name="Kadotani N."/>
            <person name="Izui H."/>
            <person name="Katashkina J.I."/>
            <person name="Kuvaeva T.M."/>
            <person name="Andreeva I.G."/>
            <person name="Golubeva L.I."/>
            <person name="Malko D.B."/>
            <person name="Makeev V.J."/>
            <person name="Mashko S.V."/>
            <person name="Kozlov Y.I."/>
        </authorList>
    </citation>
    <scope>NUCLEOTIDE SEQUENCE [LARGE SCALE GENOMIC DNA]</scope>
    <source>
        <strain evidence="12">AJ13355</strain>
    </source>
</reference>
<dbReference type="HOGENOM" id="CLU_087829_2_2_6"/>
<keyword evidence="5" id="KW-0819">tRNA processing</keyword>
<gene>
    <name evidence="11" type="primary">yjeE</name>
    <name evidence="11" type="ordered locus">PAJ_2768</name>
</gene>
<dbReference type="InterPro" id="IPR027417">
    <property type="entry name" value="P-loop_NTPase"/>
</dbReference>
<evidence type="ECO:0000256" key="5">
    <source>
        <dbReference type="ARBA" id="ARBA00022694"/>
    </source>
</evidence>
<keyword evidence="7" id="KW-0547">Nucleotide-binding</keyword>
<sequence>MKSCVISLPNEAATLELGAQLAQACGNAAVIYLYGDLGAGKTTFSRGFLQASGHPGNVKSPTYTLVEPYVLEGRSVYHFDLYRLADPEELEFMGIRDYFTNDAVCLVEWPQQGAGILPPPDVALTLRYVDEARQAELVAHSAQGQRWVDQIEQGRARA</sequence>
<dbReference type="PANTHER" id="PTHR33540:SF2">
    <property type="entry name" value="TRNA THREONYLCARBAMOYLADENOSINE BIOSYNTHESIS PROTEIN TSAE"/>
    <property type="match status" value="1"/>
</dbReference>
<dbReference type="SUPFAM" id="SSF52540">
    <property type="entry name" value="P-loop containing nucleoside triphosphate hydrolases"/>
    <property type="match status" value="1"/>
</dbReference>
<evidence type="ECO:0000256" key="9">
    <source>
        <dbReference type="ARBA" id="ARBA00022842"/>
    </source>
</evidence>
<accession>A0A0H3L4L8</accession>
<dbReference type="eggNOG" id="COG0802">
    <property type="taxonomic scope" value="Bacteria"/>
</dbReference>
<dbReference type="FunFam" id="3.40.50.300:FF:000406">
    <property type="entry name" value="tRNA (N6-adenosine(37)-N6)-threonylcarbamoyltransferase complex ATPase TsaE"/>
    <property type="match status" value="1"/>
</dbReference>
<dbReference type="KEGG" id="paj:PAJ_2768"/>
<evidence type="ECO:0000256" key="10">
    <source>
        <dbReference type="ARBA" id="ARBA00032441"/>
    </source>
</evidence>
<dbReference type="RefSeq" id="WP_013027408.1">
    <property type="nucleotide sequence ID" value="NC_017531.2"/>
</dbReference>
<keyword evidence="9" id="KW-0460">Magnesium</keyword>
<evidence type="ECO:0000313" key="11">
    <source>
        <dbReference type="EMBL" id="BAK12848.1"/>
    </source>
</evidence>
<dbReference type="NCBIfam" id="TIGR00150">
    <property type="entry name" value="T6A_YjeE"/>
    <property type="match status" value="1"/>
</dbReference>
<evidence type="ECO:0000313" key="12">
    <source>
        <dbReference type="Proteomes" id="UP000006690"/>
    </source>
</evidence>
<dbReference type="Gene3D" id="3.40.50.300">
    <property type="entry name" value="P-loop containing nucleotide triphosphate hydrolases"/>
    <property type="match status" value="1"/>
</dbReference>
<keyword evidence="4" id="KW-0963">Cytoplasm</keyword>
<proteinExistence type="inferred from homology"/>
<dbReference type="AlphaFoldDB" id="A0A0H3L4L8"/>
<evidence type="ECO:0000256" key="6">
    <source>
        <dbReference type="ARBA" id="ARBA00022723"/>
    </source>
</evidence>
<evidence type="ECO:0000256" key="3">
    <source>
        <dbReference type="ARBA" id="ARBA00019010"/>
    </source>
</evidence>
<dbReference type="EMBL" id="AP012032">
    <property type="protein sequence ID" value="BAK12848.1"/>
    <property type="molecule type" value="Genomic_DNA"/>
</dbReference>
<evidence type="ECO:0000256" key="2">
    <source>
        <dbReference type="ARBA" id="ARBA00007599"/>
    </source>
</evidence>
<dbReference type="Proteomes" id="UP000006690">
    <property type="component" value="Chromosome"/>
</dbReference>
<dbReference type="NCBIfam" id="NF007931">
    <property type="entry name" value="PRK10646.1"/>
    <property type="match status" value="1"/>
</dbReference>